<dbReference type="Gene3D" id="3.40.50.300">
    <property type="entry name" value="P-loop containing nucleotide triphosphate hydrolases"/>
    <property type="match status" value="1"/>
</dbReference>
<sequence length="732" mass="78007">MAPLENGGFRQPEWDAAGHRRVDSLMRALLYIAQQVGRPVSEADIRRLVAIPAAGLDETAFLTVAARLGLEGEAVDLAGRPFDELSVPFAIVGANGASHVVVSGRGNGWTILDVMEGRVWQSTAEEARSLGTRALLLRQPLGPSPAGQWYAPLWARLRPVVVRLAAASFFINLLGLLTPLFMMLVVNAVIAGRPPEGLRSTLAVLCAGMLAAYGADFGLRVARGWLSARTGARLDALMSAEVLHHLMALPYRHFERTPSGVIAERLRQLDVLRGFFTGQMPVLAIDLLFVVIFLVATFAISATLGLVAALAVPVLVAVSLAGHRAQRRLADETFQALAAKSSTLNETVANAATIKALGLEAEVEKRWQARVEQSARASLRAGNLATLAASASGTLQLVASLAIVMIGVGEIADHRLTIGALVAANMLAVRALQPMRQLAGAWHQLQAVGAAFKRIDELMREPPETRPGEFAPMPALTGDIALERVTYRAHDRGPPILREMDLSIAAGEIIGLVGPSGSGKTTIANLVQGLVTPTDGRVLVDGTDIAHISPAQLRAQIGAVPQDLQLFTGSVRENIAMGVADKDPGRVVAVARFVGAHDFIQRLPQGYNTVLGERGQGLSTGQRQLLCIARALIRNPRILILDEATSALDPATEEQLLRQLKSNTRGRTVIMITHRLAPLAIADRVALVMDGRIERVGPPTEVMAYARIRMAEASRSQTPGAASTATSRAMPG</sequence>
<dbReference type="RefSeq" id="WP_230550960.1">
    <property type="nucleotide sequence ID" value="NZ_JAJISD010000004.1"/>
</dbReference>
<dbReference type="PROSITE" id="PS50893">
    <property type="entry name" value="ABC_TRANSPORTER_2"/>
    <property type="match status" value="1"/>
</dbReference>
<evidence type="ECO:0000256" key="2">
    <source>
        <dbReference type="ARBA" id="ARBA00022692"/>
    </source>
</evidence>
<feature type="transmembrane region" description="Helical" evidence="10">
    <location>
        <begin position="384"/>
        <end position="408"/>
    </location>
</feature>
<dbReference type="EMBL" id="JAJISD010000004">
    <property type="protein sequence ID" value="MCC8429771.1"/>
    <property type="molecule type" value="Genomic_DNA"/>
</dbReference>
<keyword evidence="15" id="KW-1185">Reference proteome</keyword>
<dbReference type="InterPro" id="IPR039421">
    <property type="entry name" value="Type_1_exporter"/>
</dbReference>
<evidence type="ECO:0000259" key="11">
    <source>
        <dbReference type="PROSITE" id="PS50893"/>
    </source>
</evidence>
<evidence type="ECO:0000313" key="14">
    <source>
        <dbReference type="EMBL" id="MCC8429771.1"/>
    </source>
</evidence>
<dbReference type="Pfam" id="PF00664">
    <property type="entry name" value="ABC_membrane"/>
    <property type="match status" value="1"/>
</dbReference>
<feature type="domain" description="ABC transmembrane type-1" evidence="12">
    <location>
        <begin position="164"/>
        <end position="447"/>
    </location>
</feature>
<dbReference type="PROSITE" id="PS50929">
    <property type="entry name" value="ABC_TM1F"/>
    <property type="match status" value="1"/>
</dbReference>
<feature type="transmembrane region" description="Helical" evidence="10">
    <location>
        <begin position="202"/>
        <end position="219"/>
    </location>
</feature>
<dbReference type="Gene3D" id="1.20.1560.10">
    <property type="entry name" value="ABC transporter type 1, transmembrane domain"/>
    <property type="match status" value="1"/>
</dbReference>
<evidence type="ECO:0000256" key="1">
    <source>
        <dbReference type="ARBA" id="ARBA00004651"/>
    </source>
</evidence>
<dbReference type="PANTHER" id="PTHR24221">
    <property type="entry name" value="ATP-BINDING CASSETTE SUB-FAMILY B"/>
    <property type="match status" value="1"/>
</dbReference>
<keyword evidence="4" id="KW-0067">ATP-binding</keyword>
<dbReference type="InterPro" id="IPR005074">
    <property type="entry name" value="Peptidase_C39"/>
</dbReference>
<evidence type="ECO:0000313" key="15">
    <source>
        <dbReference type="Proteomes" id="UP001198862"/>
    </source>
</evidence>
<evidence type="ECO:0000256" key="6">
    <source>
        <dbReference type="ARBA" id="ARBA00022989"/>
    </source>
</evidence>
<dbReference type="Pfam" id="PF03412">
    <property type="entry name" value="Peptidase_C39"/>
    <property type="match status" value="1"/>
</dbReference>
<dbReference type="SMART" id="SM00382">
    <property type="entry name" value="AAA"/>
    <property type="match status" value="1"/>
</dbReference>
<dbReference type="InterPro" id="IPR047957">
    <property type="entry name" value="ABC_AprD-like_6TM"/>
</dbReference>
<feature type="compositionally biased region" description="Polar residues" evidence="9">
    <location>
        <begin position="714"/>
        <end position="732"/>
    </location>
</feature>
<dbReference type="InterPro" id="IPR003439">
    <property type="entry name" value="ABC_transporter-like_ATP-bd"/>
</dbReference>
<evidence type="ECO:0000259" key="13">
    <source>
        <dbReference type="PROSITE" id="PS50990"/>
    </source>
</evidence>
<protein>
    <submittedName>
        <fullName evidence="14">Peptidase domain-containing ABC transporter</fullName>
    </submittedName>
</protein>
<feature type="transmembrane region" description="Helical" evidence="10">
    <location>
        <begin position="302"/>
        <end position="321"/>
    </location>
</feature>
<dbReference type="Pfam" id="PF00005">
    <property type="entry name" value="ABC_tran"/>
    <property type="match status" value="1"/>
</dbReference>
<keyword evidence="5" id="KW-0813">Transport</keyword>
<evidence type="ECO:0000256" key="5">
    <source>
        <dbReference type="ARBA" id="ARBA00022927"/>
    </source>
</evidence>
<dbReference type="InterPro" id="IPR036640">
    <property type="entry name" value="ABC1_TM_sf"/>
</dbReference>
<evidence type="ECO:0000256" key="4">
    <source>
        <dbReference type="ARBA" id="ARBA00022840"/>
    </source>
</evidence>
<keyword evidence="6 10" id="KW-1133">Transmembrane helix</keyword>
<dbReference type="CDD" id="cd18586">
    <property type="entry name" value="ABC_6TM_PrtD_like"/>
    <property type="match status" value="1"/>
</dbReference>
<feature type="domain" description="Peptidase C39" evidence="13">
    <location>
        <begin position="15"/>
        <end position="137"/>
    </location>
</feature>
<accession>A0ABS8KUK5</accession>
<dbReference type="Gene3D" id="3.90.70.10">
    <property type="entry name" value="Cysteine proteinases"/>
    <property type="match status" value="1"/>
</dbReference>
<keyword evidence="3" id="KW-0547">Nucleotide-binding</keyword>
<evidence type="ECO:0000256" key="3">
    <source>
        <dbReference type="ARBA" id="ARBA00022741"/>
    </source>
</evidence>
<evidence type="ECO:0000256" key="7">
    <source>
        <dbReference type="ARBA" id="ARBA00023136"/>
    </source>
</evidence>
<evidence type="ECO:0000259" key="12">
    <source>
        <dbReference type="PROSITE" id="PS50929"/>
    </source>
</evidence>
<comment type="subcellular location">
    <subcellularLocation>
        <location evidence="1">Cell membrane</location>
        <topology evidence="1">Multi-pass membrane protein</topology>
    </subcellularLocation>
</comment>
<reference evidence="14 15" key="1">
    <citation type="submission" date="2021-11" db="EMBL/GenBank/DDBJ databases">
        <authorList>
            <person name="Lee D.-H."/>
            <person name="Kim S.-B."/>
        </authorList>
    </citation>
    <scope>NUCLEOTIDE SEQUENCE [LARGE SCALE GENOMIC DNA]</scope>
    <source>
        <strain evidence="14 15">KCTC 52223</strain>
    </source>
</reference>
<keyword evidence="7 10" id="KW-0472">Membrane</keyword>
<feature type="domain" description="ABC transporter" evidence="11">
    <location>
        <begin position="480"/>
        <end position="715"/>
    </location>
</feature>
<dbReference type="Proteomes" id="UP001198862">
    <property type="component" value="Unassembled WGS sequence"/>
</dbReference>
<feature type="region of interest" description="Disordered" evidence="9">
    <location>
        <begin position="713"/>
        <end position="732"/>
    </location>
</feature>
<proteinExistence type="predicted"/>
<gene>
    <name evidence="14" type="ORF">LJ725_12395</name>
</gene>
<dbReference type="PANTHER" id="PTHR24221:SF654">
    <property type="entry name" value="ATP-BINDING CASSETTE SUB-FAMILY B MEMBER 6"/>
    <property type="match status" value="1"/>
</dbReference>
<feature type="transmembrane region" description="Helical" evidence="10">
    <location>
        <begin position="164"/>
        <end position="190"/>
    </location>
</feature>
<dbReference type="SUPFAM" id="SSF52540">
    <property type="entry name" value="P-loop containing nucleoside triphosphate hydrolases"/>
    <property type="match status" value="1"/>
</dbReference>
<keyword evidence="8" id="KW-0080">Bacteriocin transport</keyword>
<evidence type="ECO:0000256" key="8">
    <source>
        <dbReference type="ARBA" id="ARBA00043264"/>
    </source>
</evidence>
<dbReference type="InterPro" id="IPR011527">
    <property type="entry name" value="ABC1_TM_dom"/>
</dbReference>
<dbReference type="InterPro" id="IPR027417">
    <property type="entry name" value="P-loop_NTPase"/>
</dbReference>
<keyword evidence="5" id="KW-0653">Protein transport</keyword>
<feature type="transmembrane region" description="Helical" evidence="10">
    <location>
        <begin position="275"/>
        <end position="296"/>
    </location>
</feature>
<evidence type="ECO:0000256" key="10">
    <source>
        <dbReference type="SAM" id="Phobius"/>
    </source>
</evidence>
<dbReference type="InterPro" id="IPR003593">
    <property type="entry name" value="AAA+_ATPase"/>
</dbReference>
<dbReference type="SUPFAM" id="SSF90123">
    <property type="entry name" value="ABC transporter transmembrane region"/>
    <property type="match status" value="1"/>
</dbReference>
<organism evidence="14 15">
    <name type="scientific">Reyranella aquatilis</name>
    <dbReference type="NCBI Taxonomy" id="2035356"/>
    <lineage>
        <taxon>Bacteria</taxon>
        <taxon>Pseudomonadati</taxon>
        <taxon>Pseudomonadota</taxon>
        <taxon>Alphaproteobacteria</taxon>
        <taxon>Hyphomicrobiales</taxon>
        <taxon>Reyranellaceae</taxon>
        <taxon>Reyranella</taxon>
    </lineage>
</organism>
<keyword evidence="2 10" id="KW-0812">Transmembrane</keyword>
<dbReference type="PROSITE" id="PS50990">
    <property type="entry name" value="PEPTIDASE_C39"/>
    <property type="match status" value="1"/>
</dbReference>
<comment type="caution">
    <text evidence="14">The sequence shown here is derived from an EMBL/GenBank/DDBJ whole genome shotgun (WGS) entry which is preliminary data.</text>
</comment>
<name>A0ABS8KUK5_9HYPH</name>
<evidence type="ECO:0000256" key="9">
    <source>
        <dbReference type="SAM" id="MobiDB-lite"/>
    </source>
</evidence>